<evidence type="ECO:0000259" key="2">
    <source>
        <dbReference type="Pfam" id="PF00144"/>
    </source>
</evidence>
<gene>
    <name evidence="3" type="ORF">ACFFGH_17310</name>
</gene>
<dbReference type="PANTHER" id="PTHR46825:SF9">
    <property type="entry name" value="BETA-LACTAMASE-RELATED DOMAIN-CONTAINING PROTEIN"/>
    <property type="match status" value="1"/>
</dbReference>
<protein>
    <submittedName>
        <fullName evidence="3">Serine hydrolase domain-containing protein</fullName>
        <ecNumber evidence="3">3.-.-.-</ecNumber>
    </submittedName>
</protein>
<dbReference type="GO" id="GO:0016787">
    <property type="term" value="F:hydrolase activity"/>
    <property type="evidence" value="ECO:0007669"/>
    <property type="project" value="UniProtKB-KW"/>
</dbReference>
<keyword evidence="4" id="KW-1185">Reference proteome</keyword>
<reference evidence="3 4" key="1">
    <citation type="submission" date="2024-09" db="EMBL/GenBank/DDBJ databases">
        <authorList>
            <person name="Sun Q."/>
            <person name="Mori K."/>
        </authorList>
    </citation>
    <scope>NUCLEOTIDE SEQUENCE [LARGE SCALE GENOMIC DNA]</scope>
    <source>
        <strain evidence="3 4">KCTC 23076</strain>
    </source>
</reference>
<dbReference type="InterPro" id="IPR050491">
    <property type="entry name" value="AmpC-like"/>
</dbReference>
<dbReference type="PANTHER" id="PTHR46825">
    <property type="entry name" value="D-ALANYL-D-ALANINE-CARBOXYPEPTIDASE/ENDOPEPTIDASE AMPH"/>
    <property type="match status" value="1"/>
</dbReference>
<comment type="caution">
    <text evidence="3">The sequence shown here is derived from an EMBL/GenBank/DDBJ whole genome shotgun (WGS) entry which is preliminary data.</text>
</comment>
<dbReference type="EC" id="3.-.-.-" evidence="3"/>
<accession>A0ABV6RUI4</accession>
<dbReference type="SUPFAM" id="SSF56601">
    <property type="entry name" value="beta-lactamase/transpeptidase-like"/>
    <property type="match status" value="1"/>
</dbReference>
<dbReference type="Gene3D" id="3.40.710.10">
    <property type="entry name" value="DD-peptidase/beta-lactamase superfamily"/>
    <property type="match status" value="1"/>
</dbReference>
<keyword evidence="3" id="KW-0378">Hydrolase</keyword>
<dbReference type="InterPro" id="IPR001466">
    <property type="entry name" value="Beta-lactam-related"/>
</dbReference>
<feature type="signal peptide" evidence="1">
    <location>
        <begin position="1"/>
        <end position="26"/>
    </location>
</feature>
<dbReference type="RefSeq" id="WP_386670529.1">
    <property type="nucleotide sequence ID" value="NZ_JBHLTG010000004.1"/>
</dbReference>
<sequence length="494" mass="53141">MKRYSRPVAASASAVFLACLASVAGAAPATLPDTAAGRLAGELIHHVNAGNPDQMRRWAPTILSADIAPPEQAGFVQKLVVATRDSGGVDVHDVRTHPRQPGLLQVAVKGRRTGRHALFVMEADPAKPDKLALADMVGMQDPSLYAAWPKGPVSQAELQRLINTTLDRLAQADDFSGCLSVSDGKKTIVDECRGLAERNFGVANDHRTRFHIGSLTKMFTAVAVAQLVEAGKLSWDSTLAQLVPEYPDQATARNITVWQLLHHTSGLGDFFVPEFFQNREQYVDPQDFLDLIARQPVLSEPGKQWNYSNSGYVLLGRIIENVSGESYFDYVQQRVFAPAGMADSGFDAIEDITPNLSVGYFRDGPLAAERKAAWMKLPVKGVPAGSSYSTNADLLRFSRALREGELVKPATLAKMFDDPVPAGPGGYAAGFGERLSHGRHIRGHTGGIEGTTANLAIVWETGAAVALTSNEGPAENWLLAERIADLLAAGTVKP</sequence>
<feature type="chain" id="PRO_5046988138" evidence="1">
    <location>
        <begin position="27"/>
        <end position="494"/>
    </location>
</feature>
<dbReference type="InterPro" id="IPR012338">
    <property type="entry name" value="Beta-lactam/transpept-like"/>
</dbReference>
<dbReference type="Pfam" id="PF00144">
    <property type="entry name" value="Beta-lactamase"/>
    <property type="match status" value="1"/>
</dbReference>
<dbReference type="PROSITE" id="PS51257">
    <property type="entry name" value="PROKAR_LIPOPROTEIN"/>
    <property type="match status" value="1"/>
</dbReference>
<evidence type="ECO:0000313" key="3">
    <source>
        <dbReference type="EMBL" id="MFC0679598.1"/>
    </source>
</evidence>
<dbReference type="EMBL" id="JBHLTG010000004">
    <property type="protein sequence ID" value="MFC0679598.1"/>
    <property type="molecule type" value="Genomic_DNA"/>
</dbReference>
<evidence type="ECO:0000256" key="1">
    <source>
        <dbReference type="SAM" id="SignalP"/>
    </source>
</evidence>
<proteinExistence type="predicted"/>
<keyword evidence="1" id="KW-0732">Signal</keyword>
<name>A0ABV6RUI4_9GAMM</name>
<organism evidence="3 4">
    <name type="scientific">Lysobacter korlensis</name>
    <dbReference type="NCBI Taxonomy" id="553636"/>
    <lineage>
        <taxon>Bacteria</taxon>
        <taxon>Pseudomonadati</taxon>
        <taxon>Pseudomonadota</taxon>
        <taxon>Gammaproteobacteria</taxon>
        <taxon>Lysobacterales</taxon>
        <taxon>Lysobacteraceae</taxon>
        <taxon>Lysobacter</taxon>
    </lineage>
</organism>
<evidence type="ECO:0000313" key="4">
    <source>
        <dbReference type="Proteomes" id="UP001589896"/>
    </source>
</evidence>
<feature type="domain" description="Beta-lactamase-related" evidence="2">
    <location>
        <begin position="179"/>
        <end position="474"/>
    </location>
</feature>
<dbReference type="Proteomes" id="UP001589896">
    <property type="component" value="Unassembled WGS sequence"/>
</dbReference>